<keyword evidence="1" id="KW-0812">Transmembrane</keyword>
<feature type="signal peptide" evidence="2">
    <location>
        <begin position="1"/>
        <end position="19"/>
    </location>
</feature>
<feature type="non-terminal residue" evidence="3">
    <location>
        <position position="217"/>
    </location>
</feature>
<evidence type="ECO:0000256" key="1">
    <source>
        <dbReference type="SAM" id="Phobius"/>
    </source>
</evidence>
<reference evidence="3" key="1">
    <citation type="submission" date="2022-03" db="EMBL/GenBank/DDBJ databases">
        <authorList>
            <person name="Martin H S."/>
        </authorList>
    </citation>
    <scope>NUCLEOTIDE SEQUENCE</scope>
</reference>
<dbReference type="EMBL" id="OW152833">
    <property type="protein sequence ID" value="CAH2054641.1"/>
    <property type="molecule type" value="Genomic_DNA"/>
</dbReference>
<dbReference type="Proteomes" id="UP000837857">
    <property type="component" value="Chromosome 21"/>
</dbReference>
<evidence type="ECO:0008006" key="5">
    <source>
        <dbReference type="Google" id="ProtNLM"/>
    </source>
</evidence>
<accession>A0ABN8ICP5</accession>
<keyword evidence="1" id="KW-1133">Transmembrane helix</keyword>
<keyword evidence="4" id="KW-1185">Reference proteome</keyword>
<evidence type="ECO:0000313" key="3">
    <source>
        <dbReference type="EMBL" id="CAH2054641.1"/>
    </source>
</evidence>
<keyword evidence="1" id="KW-0472">Membrane</keyword>
<proteinExistence type="predicted"/>
<protein>
    <recommendedName>
        <fullName evidence="5">Death domain-containing protein</fullName>
    </recommendedName>
</protein>
<gene>
    <name evidence="3" type="ORF">IPOD504_LOCUS8717</name>
</gene>
<feature type="chain" id="PRO_5045195792" description="Death domain-containing protein" evidence="2">
    <location>
        <begin position="20"/>
        <end position="217"/>
    </location>
</feature>
<name>A0ABN8ICP5_9NEOP</name>
<evidence type="ECO:0000313" key="4">
    <source>
        <dbReference type="Proteomes" id="UP000837857"/>
    </source>
</evidence>
<evidence type="ECO:0000256" key="2">
    <source>
        <dbReference type="SAM" id="SignalP"/>
    </source>
</evidence>
<feature type="transmembrane region" description="Helical" evidence="1">
    <location>
        <begin position="164"/>
        <end position="185"/>
    </location>
</feature>
<keyword evidence="2" id="KW-0732">Signal</keyword>
<organism evidence="3 4">
    <name type="scientific">Iphiclides podalirius</name>
    <name type="common">scarce swallowtail</name>
    <dbReference type="NCBI Taxonomy" id="110791"/>
    <lineage>
        <taxon>Eukaryota</taxon>
        <taxon>Metazoa</taxon>
        <taxon>Ecdysozoa</taxon>
        <taxon>Arthropoda</taxon>
        <taxon>Hexapoda</taxon>
        <taxon>Insecta</taxon>
        <taxon>Pterygota</taxon>
        <taxon>Neoptera</taxon>
        <taxon>Endopterygota</taxon>
        <taxon>Lepidoptera</taxon>
        <taxon>Glossata</taxon>
        <taxon>Ditrysia</taxon>
        <taxon>Papilionoidea</taxon>
        <taxon>Papilionidae</taxon>
        <taxon>Papilioninae</taxon>
        <taxon>Iphiclides</taxon>
    </lineage>
</organism>
<sequence>MRVILSLFPAIFGWSRVIGTIDMSARVFEYIVDQLTAYECRKLVASLYFVSDDLPSVLAEAEERIPSSISCYDLLISWNGGREKWQGRGKSHGIVARRLRQLGKSELARRLSVMVFHNLAEDINKTLLNYAFDDNGSNKAGRRRKLLKNKHVSAYKHCEVYDSVLWAALLSMSGLVLFSCCRVIYLACKNLKIGKVSDEEELNYLLKDRLVTDDQDS</sequence>